<dbReference type="InterPro" id="IPR024020">
    <property type="entry name" value="Anit_sigma_mycothiol_RsrA"/>
</dbReference>
<evidence type="ECO:0000313" key="2">
    <source>
        <dbReference type="EMBL" id="PKY72851.1"/>
    </source>
</evidence>
<evidence type="ECO:0000313" key="3">
    <source>
        <dbReference type="Proteomes" id="UP000235122"/>
    </source>
</evidence>
<organism evidence="2 3">
    <name type="scientific">Winkia neuii</name>
    <dbReference type="NCBI Taxonomy" id="33007"/>
    <lineage>
        <taxon>Bacteria</taxon>
        <taxon>Bacillati</taxon>
        <taxon>Actinomycetota</taxon>
        <taxon>Actinomycetes</taxon>
        <taxon>Actinomycetales</taxon>
        <taxon>Actinomycetaceae</taxon>
        <taxon>Winkia</taxon>
    </lineage>
</organism>
<dbReference type="InterPro" id="IPR027383">
    <property type="entry name" value="Znf_put"/>
</dbReference>
<dbReference type="EMBL" id="PKKO01000002">
    <property type="protein sequence ID" value="PKY72851.1"/>
    <property type="molecule type" value="Genomic_DNA"/>
</dbReference>
<dbReference type="Proteomes" id="UP000235122">
    <property type="component" value="Unassembled WGS sequence"/>
</dbReference>
<dbReference type="Pfam" id="PF13490">
    <property type="entry name" value="zf-HC2"/>
    <property type="match status" value="1"/>
</dbReference>
<dbReference type="AlphaFoldDB" id="A0A2I1IP06"/>
<evidence type="ECO:0000259" key="1">
    <source>
        <dbReference type="Pfam" id="PF13490"/>
    </source>
</evidence>
<comment type="caution">
    <text evidence="2">The sequence shown here is derived from an EMBL/GenBank/DDBJ whole genome shotgun (WGS) entry which is preliminary data.</text>
</comment>
<proteinExistence type="predicted"/>
<reference evidence="2 3" key="1">
    <citation type="submission" date="2017-12" db="EMBL/GenBank/DDBJ databases">
        <title>Phylogenetic diversity of female urinary microbiome.</title>
        <authorList>
            <person name="Thomas-White K."/>
            <person name="Wolfe A.J."/>
        </authorList>
    </citation>
    <scope>NUCLEOTIDE SEQUENCE [LARGE SCALE GENOMIC DNA]</scope>
    <source>
        <strain evidence="2 3">UMB0402</strain>
    </source>
</reference>
<sequence>MSCGCDNDDCRCDEVMAKLYEFVDETLTAAQIHKLAAHISACPHCAGRAQAERDFRALMARQCCECAPPSLRGRIVQTIAASDGENGMSITISQSY</sequence>
<accession>A0A2I1IP06</accession>
<protein>
    <submittedName>
        <fullName evidence="2">Mycothiol system anti-sigma-R factor</fullName>
    </submittedName>
</protein>
<dbReference type="NCBIfam" id="TIGR03988">
    <property type="entry name" value="antisig_RsrA"/>
    <property type="match status" value="1"/>
</dbReference>
<name>A0A2I1IP06_9ACTO</name>
<gene>
    <name evidence="2" type="primary">rsrA</name>
    <name evidence="2" type="ORF">CYJ19_04220</name>
</gene>
<feature type="domain" description="Putative zinc-finger" evidence="1">
    <location>
        <begin position="12"/>
        <end position="46"/>
    </location>
</feature>
<dbReference type="STRING" id="33007.HMPREF3198_01379"/>
<dbReference type="RefSeq" id="WP_081638879.1">
    <property type="nucleotide sequence ID" value="NZ_JASOXK010000002.1"/>
</dbReference>
<dbReference type="GeneID" id="300273049"/>
<keyword evidence="3" id="KW-1185">Reference proteome</keyword>